<reference evidence="10 11" key="1">
    <citation type="journal article" date="2018" name="BMC Genomics">
        <title>Genomic evidence for intraspecific hybridization in a clonal and extremely halotolerant yeast.</title>
        <authorList>
            <person name="Gostincar C."/>
            <person name="Stajich J.E."/>
            <person name="Zupancic J."/>
            <person name="Zalar P."/>
            <person name="Gunde-Cimerman N."/>
        </authorList>
    </citation>
    <scope>NUCLEOTIDE SEQUENCE [LARGE SCALE GENOMIC DNA]</scope>
    <source>
        <strain evidence="10 11">EXF-151</strain>
    </source>
</reference>
<evidence type="ECO:0000313" key="10">
    <source>
        <dbReference type="EMBL" id="RMY60280.1"/>
    </source>
</evidence>
<protein>
    <recommendedName>
        <fullName evidence="9">Major facilitator superfamily (MFS) profile domain-containing protein</fullName>
    </recommendedName>
</protein>
<evidence type="ECO:0000256" key="4">
    <source>
        <dbReference type="ARBA" id="ARBA00022989"/>
    </source>
</evidence>
<evidence type="ECO:0000256" key="7">
    <source>
        <dbReference type="SAM" id="MobiDB-lite"/>
    </source>
</evidence>
<dbReference type="EMBL" id="QWIN01000069">
    <property type="protein sequence ID" value="RMY60280.1"/>
    <property type="molecule type" value="Genomic_DNA"/>
</dbReference>
<dbReference type="Pfam" id="PF07690">
    <property type="entry name" value="MFS_1"/>
    <property type="match status" value="1"/>
</dbReference>
<dbReference type="PANTHER" id="PTHR43791:SF97">
    <property type="entry name" value="ALLANTOATE TRANSPORTER, PUTATIVE (AFU_ORTHOLOGUE AFUA_1G14700)-RELATED"/>
    <property type="match status" value="1"/>
</dbReference>
<feature type="compositionally biased region" description="Basic and acidic residues" evidence="7">
    <location>
        <begin position="7"/>
        <end position="37"/>
    </location>
</feature>
<keyword evidence="2" id="KW-0813">Transport</keyword>
<feature type="transmembrane region" description="Helical" evidence="8">
    <location>
        <begin position="200"/>
        <end position="222"/>
    </location>
</feature>
<dbReference type="SUPFAM" id="SSF103473">
    <property type="entry name" value="MFS general substrate transporter"/>
    <property type="match status" value="1"/>
</dbReference>
<keyword evidence="4 8" id="KW-1133">Transmembrane helix</keyword>
<dbReference type="InterPro" id="IPR036259">
    <property type="entry name" value="MFS_trans_sf"/>
</dbReference>
<comment type="subcellular location">
    <subcellularLocation>
        <location evidence="1">Membrane</location>
        <topology evidence="1">Multi-pass membrane protein</topology>
    </subcellularLocation>
</comment>
<evidence type="ECO:0000256" key="3">
    <source>
        <dbReference type="ARBA" id="ARBA00022692"/>
    </source>
</evidence>
<evidence type="ECO:0000256" key="6">
    <source>
        <dbReference type="ARBA" id="ARBA00037968"/>
    </source>
</evidence>
<dbReference type="Gene3D" id="1.20.1250.20">
    <property type="entry name" value="MFS general substrate transporter like domains"/>
    <property type="match status" value="2"/>
</dbReference>
<gene>
    <name evidence="10" type="ORF">D0865_01611</name>
</gene>
<feature type="domain" description="Major facilitator superfamily (MFS) profile" evidence="9">
    <location>
        <begin position="74"/>
        <end position="486"/>
    </location>
</feature>
<proteinExistence type="inferred from homology"/>
<dbReference type="GO" id="GO:0022857">
    <property type="term" value="F:transmembrane transporter activity"/>
    <property type="evidence" value="ECO:0007669"/>
    <property type="project" value="InterPro"/>
</dbReference>
<dbReference type="VEuPathDB" id="FungiDB:BTJ68_06761"/>
<feature type="transmembrane region" description="Helical" evidence="8">
    <location>
        <begin position="302"/>
        <end position="319"/>
    </location>
</feature>
<dbReference type="AlphaFoldDB" id="A0A3M7D7U1"/>
<feature type="transmembrane region" description="Helical" evidence="8">
    <location>
        <begin position="368"/>
        <end position="387"/>
    </location>
</feature>
<dbReference type="PANTHER" id="PTHR43791">
    <property type="entry name" value="PERMEASE-RELATED"/>
    <property type="match status" value="1"/>
</dbReference>
<sequence length="525" mass="58444">MPSGYAGEREYATNDRVTVEASKDAATENSPNEKADQKGLRDVNAGLFLEIRNYSPEELESEQVTVRRKLDMIIMPMICITYCLQFLDKLSLNYASAYSLIPDLGLEGHRYSWVAAIFNFGYLFWAIPANLMIQRLPIGKYTGTMVFLWSVILCCHAAAENYAGILVLRFILGMFEANISPCIMNIVSTFYARPEQPLRMCIFLGFNGMSTMVGALLGYGLGHVDDAAIPSWKLIFLVIGLMNFVWSIVFLIFMPDSANNARFLNHKQKVAAIHRVSANMVGVKTKTYKPLQIKEAVLDVKVWALILIALGVGVVNGGYSNFQTSLIKGYGFSGIMATLLQLPAGAIEFVTVPVCGLFATYVRDVRCLTMMVVCLAPLGGLLGIRLTSLDHRWSLVGCSWLQGILGAPIILTWNILQSDIGGHTKRTVTNGLWFTFYAGGNIVGSNIFDNREAPRYFSALTGLIVCYCGIIVLAGFLWLYMWAENKRRDKKLDGEETIRNAEEQAILEGFKDRTDKESKGFRYSL</sequence>
<evidence type="ECO:0000256" key="2">
    <source>
        <dbReference type="ARBA" id="ARBA00022448"/>
    </source>
</evidence>
<evidence type="ECO:0000259" key="9">
    <source>
        <dbReference type="PROSITE" id="PS50850"/>
    </source>
</evidence>
<dbReference type="OrthoDB" id="6730379at2759"/>
<evidence type="ECO:0000313" key="11">
    <source>
        <dbReference type="Proteomes" id="UP000270230"/>
    </source>
</evidence>
<evidence type="ECO:0000256" key="8">
    <source>
        <dbReference type="SAM" id="Phobius"/>
    </source>
</evidence>
<accession>A0A3M7D7U1</accession>
<feature type="transmembrane region" description="Helical" evidence="8">
    <location>
        <begin position="428"/>
        <end position="448"/>
    </location>
</feature>
<evidence type="ECO:0000256" key="1">
    <source>
        <dbReference type="ARBA" id="ARBA00004141"/>
    </source>
</evidence>
<name>A0A3M7D7U1_HORWE</name>
<comment type="similarity">
    <text evidence="6">Belongs to the major facilitator superfamily. Allantoate permease family.</text>
</comment>
<dbReference type="InterPro" id="IPR011701">
    <property type="entry name" value="MFS"/>
</dbReference>
<evidence type="ECO:0000256" key="5">
    <source>
        <dbReference type="ARBA" id="ARBA00023136"/>
    </source>
</evidence>
<feature type="transmembrane region" description="Helical" evidence="8">
    <location>
        <begin position="460"/>
        <end position="482"/>
    </location>
</feature>
<dbReference type="GO" id="GO:0016020">
    <property type="term" value="C:membrane"/>
    <property type="evidence" value="ECO:0007669"/>
    <property type="project" value="UniProtKB-SubCell"/>
</dbReference>
<feature type="transmembrane region" description="Helical" evidence="8">
    <location>
        <begin position="234"/>
        <end position="254"/>
    </location>
</feature>
<comment type="caution">
    <text evidence="10">The sequence shown here is derived from an EMBL/GenBank/DDBJ whole genome shotgun (WGS) entry which is preliminary data.</text>
</comment>
<keyword evidence="3 8" id="KW-0812">Transmembrane</keyword>
<dbReference type="FunFam" id="1.20.1250.20:FF:000064">
    <property type="entry name" value="MFS allantoate transporter"/>
    <property type="match status" value="1"/>
</dbReference>
<feature type="transmembrane region" description="Helical" evidence="8">
    <location>
        <begin position="393"/>
        <end position="416"/>
    </location>
</feature>
<organism evidence="10 11">
    <name type="scientific">Hortaea werneckii</name>
    <name type="common">Black yeast</name>
    <name type="synonym">Cladosporium werneckii</name>
    <dbReference type="NCBI Taxonomy" id="91943"/>
    <lineage>
        <taxon>Eukaryota</taxon>
        <taxon>Fungi</taxon>
        <taxon>Dikarya</taxon>
        <taxon>Ascomycota</taxon>
        <taxon>Pezizomycotina</taxon>
        <taxon>Dothideomycetes</taxon>
        <taxon>Dothideomycetidae</taxon>
        <taxon>Mycosphaerellales</taxon>
        <taxon>Teratosphaeriaceae</taxon>
        <taxon>Hortaea</taxon>
    </lineage>
</organism>
<keyword evidence="5 8" id="KW-0472">Membrane</keyword>
<dbReference type="PROSITE" id="PS50850">
    <property type="entry name" value="MFS"/>
    <property type="match status" value="1"/>
</dbReference>
<feature type="transmembrane region" description="Helical" evidence="8">
    <location>
        <begin position="141"/>
        <end position="159"/>
    </location>
</feature>
<feature type="transmembrane region" description="Helical" evidence="8">
    <location>
        <begin position="339"/>
        <end position="361"/>
    </location>
</feature>
<dbReference type="InterPro" id="IPR020846">
    <property type="entry name" value="MFS_dom"/>
</dbReference>
<dbReference type="Proteomes" id="UP000270230">
    <property type="component" value="Unassembled WGS sequence"/>
</dbReference>
<feature type="transmembrane region" description="Helical" evidence="8">
    <location>
        <begin position="111"/>
        <end position="129"/>
    </location>
</feature>
<feature type="region of interest" description="Disordered" evidence="7">
    <location>
        <begin position="1"/>
        <end position="37"/>
    </location>
</feature>